<gene>
    <name evidence="1" type="ORF">BO71DRAFT_403284</name>
</gene>
<evidence type="ECO:0000313" key="1">
    <source>
        <dbReference type="EMBL" id="PYH89151.1"/>
    </source>
</evidence>
<accession>A0A319CX49</accession>
<dbReference type="AlphaFoldDB" id="A0A319CX49"/>
<reference evidence="1 2" key="1">
    <citation type="submission" date="2018-02" db="EMBL/GenBank/DDBJ databases">
        <title>The genomes of Aspergillus section Nigri reveals drivers in fungal speciation.</title>
        <authorList>
            <consortium name="DOE Joint Genome Institute"/>
            <person name="Vesth T.C."/>
            <person name="Nybo J."/>
            <person name="Theobald S."/>
            <person name="Brandl J."/>
            <person name="Frisvad J.C."/>
            <person name="Nielsen K.F."/>
            <person name="Lyhne E.K."/>
            <person name="Kogle M.E."/>
            <person name="Kuo A."/>
            <person name="Riley R."/>
            <person name="Clum A."/>
            <person name="Nolan M."/>
            <person name="Lipzen A."/>
            <person name="Salamov A."/>
            <person name="Henrissat B."/>
            <person name="Wiebenga A."/>
            <person name="De vries R.P."/>
            <person name="Grigoriev I.V."/>
            <person name="Mortensen U.H."/>
            <person name="Andersen M.R."/>
            <person name="Baker S.E."/>
        </authorList>
    </citation>
    <scope>NUCLEOTIDE SEQUENCE [LARGE SCALE GENOMIC DNA]</scope>
    <source>
        <strain evidence="1 2">CBS 707.79</strain>
    </source>
</reference>
<dbReference type="Proteomes" id="UP000247810">
    <property type="component" value="Unassembled WGS sequence"/>
</dbReference>
<evidence type="ECO:0000313" key="2">
    <source>
        <dbReference type="Proteomes" id="UP000247810"/>
    </source>
</evidence>
<name>A0A319CX49_9EURO</name>
<proteinExistence type="predicted"/>
<organism evidence="1 2">
    <name type="scientific">Aspergillus ellipticus CBS 707.79</name>
    <dbReference type="NCBI Taxonomy" id="1448320"/>
    <lineage>
        <taxon>Eukaryota</taxon>
        <taxon>Fungi</taxon>
        <taxon>Dikarya</taxon>
        <taxon>Ascomycota</taxon>
        <taxon>Pezizomycotina</taxon>
        <taxon>Eurotiomycetes</taxon>
        <taxon>Eurotiomycetidae</taxon>
        <taxon>Eurotiales</taxon>
        <taxon>Aspergillaceae</taxon>
        <taxon>Aspergillus</taxon>
        <taxon>Aspergillus subgen. Circumdati</taxon>
    </lineage>
</organism>
<sequence length="304" mass="33939">MESSPCLPQHDSVFTSNFSSNEAKMPGLVIPTHTHTNLMKYNGYASFVASLRDNLHTGLEVLEFSGVSANDFEFLSSDRNRPLKSAKFSYNFLTELLTIKMPGFAHETLTGLFKAMIDKQLFAMGVFDELIPRASLLTVLGNWAKEPDACWAPESTDDLTVVLEVGASESAPRLAIDARGWLETPGTTVRTCITIDLSRENNLTIDVWRLGRRAYAVSSRNLPSPAVRVQRVEILSGEAGPEICGWKTDQNTDTIPTDEIRLDFAMFVGRPAATDPEQDIVIDRNLLMTFANRFWRYQGRRLQG</sequence>
<protein>
    <submittedName>
        <fullName evidence="1">Uncharacterized protein</fullName>
    </submittedName>
</protein>
<dbReference type="VEuPathDB" id="FungiDB:BO71DRAFT_403284"/>
<keyword evidence="2" id="KW-1185">Reference proteome</keyword>
<dbReference type="OrthoDB" id="76567at2759"/>
<dbReference type="EMBL" id="KZ826045">
    <property type="protein sequence ID" value="PYH89151.1"/>
    <property type="molecule type" value="Genomic_DNA"/>
</dbReference>